<protein>
    <submittedName>
        <fullName evidence="1">Uncharacterized protein</fullName>
    </submittedName>
</protein>
<accession>A0A7X6I4Y7</accession>
<gene>
    <name evidence="1" type="ORF">RAMLITH_03005</name>
</gene>
<dbReference type="EMBL" id="VTOX01000001">
    <property type="protein sequence ID" value="NKE64778.1"/>
    <property type="molecule type" value="Genomic_DNA"/>
</dbReference>
<reference evidence="1 2" key="1">
    <citation type="journal article" date="2020" name="Nature">
        <title>Bacterial chemolithoautotrophy via manganese oxidation.</title>
        <authorList>
            <person name="Yu H."/>
            <person name="Leadbetter J.R."/>
        </authorList>
    </citation>
    <scope>NUCLEOTIDE SEQUENCE [LARGE SCALE GENOMIC DNA]</scope>
    <source>
        <strain evidence="1 2">RBP-1</strain>
    </source>
</reference>
<name>A0A7X6I4Y7_9BURK</name>
<keyword evidence="2" id="KW-1185">Reference proteome</keyword>
<dbReference type="AlphaFoldDB" id="A0A7X6I4Y7"/>
<proteinExistence type="predicted"/>
<comment type="caution">
    <text evidence="1">The sequence shown here is derived from an EMBL/GenBank/DDBJ whole genome shotgun (WGS) entry which is preliminary data.</text>
</comment>
<evidence type="ECO:0000313" key="1">
    <source>
        <dbReference type="EMBL" id="NKE64778.1"/>
    </source>
</evidence>
<organism evidence="1 2">
    <name type="scientific">Ramlibacter lithotrophicus</name>
    <dbReference type="NCBI Taxonomy" id="2606681"/>
    <lineage>
        <taxon>Bacteria</taxon>
        <taxon>Pseudomonadati</taxon>
        <taxon>Pseudomonadota</taxon>
        <taxon>Betaproteobacteria</taxon>
        <taxon>Burkholderiales</taxon>
        <taxon>Comamonadaceae</taxon>
        <taxon>Ramlibacter</taxon>
    </lineage>
</organism>
<dbReference type="Proteomes" id="UP000521868">
    <property type="component" value="Unassembled WGS sequence"/>
</dbReference>
<dbReference type="RefSeq" id="WP_168105839.1">
    <property type="nucleotide sequence ID" value="NZ_VTOX01000001.1"/>
</dbReference>
<sequence length="84" mass="8867">MSASFFMSGLVTLGESHGEFFTLLGLPAPSVLTVEQFHVLLNEARGVLSVMSSDPDADPVVEFLSSQILADIVQQFAGAVGRLA</sequence>
<evidence type="ECO:0000313" key="2">
    <source>
        <dbReference type="Proteomes" id="UP000521868"/>
    </source>
</evidence>